<gene>
    <name evidence="4" type="ORF">RQP53_20905</name>
</gene>
<accession>A0ABU3PGT3</accession>
<keyword evidence="3" id="KW-1133">Transmembrane helix</keyword>
<organism evidence="4 5">
    <name type="scientific">Roseateles aquae</name>
    <dbReference type="NCBI Taxonomy" id="3077235"/>
    <lineage>
        <taxon>Bacteria</taxon>
        <taxon>Pseudomonadati</taxon>
        <taxon>Pseudomonadota</taxon>
        <taxon>Betaproteobacteria</taxon>
        <taxon>Burkholderiales</taxon>
        <taxon>Sphaerotilaceae</taxon>
        <taxon>Roseateles</taxon>
    </lineage>
</organism>
<evidence type="ECO:0000313" key="4">
    <source>
        <dbReference type="EMBL" id="MDT9001750.1"/>
    </source>
</evidence>
<name>A0ABU3PGT3_9BURK</name>
<dbReference type="RefSeq" id="WP_315652629.1">
    <property type="nucleotide sequence ID" value="NZ_JAVXZY010000010.1"/>
</dbReference>
<feature type="coiled-coil region" evidence="1">
    <location>
        <begin position="309"/>
        <end position="346"/>
    </location>
</feature>
<comment type="caution">
    <text evidence="4">The sequence shown here is derived from an EMBL/GenBank/DDBJ whole genome shotgun (WGS) entry which is preliminary data.</text>
</comment>
<protein>
    <submittedName>
        <fullName evidence="4">Uncharacterized protein</fullName>
    </submittedName>
</protein>
<feature type="transmembrane region" description="Helical" evidence="3">
    <location>
        <begin position="12"/>
        <end position="30"/>
    </location>
</feature>
<dbReference type="EMBL" id="JAVXZY010000010">
    <property type="protein sequence ID" value="MDT9001750.1"/>
    <property type="molecule type" value="Genomic_DNA"/>
</dbReference>
<keyword evidence="3" id="KW-0812">Transmembrane</keyword>
<evidence type="ECO:0000313" key="5">
    <source>
        <dbReference type="Proteomes" id="UP001246372"/>
    </source>
</evidence>
<proteinExistence type="predicted"/>
<sequence length="347" mass="36203">MPDKIPPGVKWGAIGLLAATILLLPTMLIANKGDSALWFVALLVLMTAALTLTAIVFGGLNLNDPGEAFGLPSGSVRTLLAVGVMVLFAVFGLKFFADASAQGQQPMISDKPVAQIKVAADRLSDEVARYEKEQALKVIVTANGRLATATDAGVPAEASVYLIERRRSADAVDVQKQLLTAIITLLTTVIGFYFGSKSASEGLKRGGGVNPPADPTGLGPQRDALKTDGDAVDSSIATQRKKLADFRAAPAVADAVHAKAIAEALSKATSVEAGFDALRKAFGEAYAVAQDKFAAVATAAEGTDRSAREAEAQIAMKKARDALDALKQASQLLAEQLEMLRKQTAEG</sequence>
<evidence type="ECO:0000256" key="2">
    <source>
        <dbReference type="SAM" id="MobiDB-lite"/>
    </source>
</evidence>
<feature type="region of interest" description="Disordered" evidence="2">
    <location>
        <begin position="203"/>
        <end position="229"/>
    </location>
</feature>
<feature type="transmembrane region" description="Helical" evidence="3">
    <location>
        <begin position="37"/>
        <end position="58"/>
    </location>
</feature>
<keyword evidence="1" id="KW-0175">Coiled coil</keyword>
<keyword evidence="3" id="KW-0472">Membrane</keyword>
<feature type="transmembrane region" description="Helical" evidence="3">
    <location>
        <begin position="78"/>
        <end position="97"/>
    </location>
</feature>
<dbReference type="Proteomes" id="UP001246372">
    <property type="component" value="Unassembled WGS sequence"/>
</dbReference>
<keyword evidence="5" id="KW-1185">Reference proteome</keyword>
<feature type="transmembrane region" description="Helical" evidence="3">
    <location>
        <begin position="178"/>
        <end position="195"/>
    </location>
</feature>
<evidence type="ECO:0000256" key="3">
    <source>
        <dbReference type="SAM" id="Phobius"/>
    </source>
</evidence>
<evidence type="ECO:0000256" key="1">
    <source>
        <dbReference type="SAM" id="Coils"/>
    </source>
</evidence>
<reference evidence="4" key="1">
    <citation type="submission" date="2023-09" db="EMBL/GenBank/DDBJ databases">
        <title>Paucibacter sp. APW11 Genome sequencing and assembly.</title>
        <authorList>
            <person name="Kim I."/>
        </authorList>
    </citation>
    <scope>NUCLEOTIDE SEQUENCE</scope>
    <source>
        <strain evidence="4">APW11</strain>
    </source>
</reference>